<evidence type="ECO:0000313" key="2">
    <source>
        <dbReference type="EMBL" id="CZR07554.1"/>
    </source>
</evidence>
<keyword evidence="1" id="KW-0472">Membrane</keyword>
<reference evidence="3 5" key="2">
    <citation type="submission" date="2016-10" db="EMBL/GenBank/DDBJ databases">
        <authorList>
            <person name="Varghese N."/>
            <person name="Submissions S."/>
        </authorList>
    </citation>
    <scope>NUCLEOTIDE SEQUENCE [LARGE SCALE GENOMIC DNA]</scope>
    <source>
        <strain evidence="3 5">DSM 22150</strain>
    </source>
</reference>
<keyword evidence="1" id="KW-0812">Transmembrane</keyword>
<keyword evidence="1" id="KW-1133">Transmembrane helix</keyword>
<feature type="transmembrane region" description="Helical" evidence="1">
    <location>
        <begin position="163"/>
        <end position="180"/>
    </location>
</feature>
<dbReference type="Pfam" id="PF07077">
    <property type="entry name" value="DUF1345"/>
    <property type="match status" value="1"/>
</dbReference>
<gene>
    <name evidence="3" type="ORF">SAMN05216375_12416</name>
    <name evidence="2" type="ORF">TR210_2456</name>
</gene>
<protein>
    <submittedName>
        <fullName evidence="3">Uncharacterized membrane protein</fullName>
    </submittedName>
</protein>
<keyword evidence="5" id="KW-1185">Reference proteome</keyword>
<proteinExistence type="predicted"/>
<evidence type="ECO:0000256" key="1">
    <source>
        <dbReference type="SAM" id="Phobius"/>
    </source>
</evidence>
<dbReference type="AlphaFoldDB" id="A0A143Z6S7"/>
<feature type="transmembrane region" description="Helical" evidence="1">
    <location>
        <begin position="25"/>
        <end position="44"/>
    </location>
</feature>
<dbReference type="EMBL" id="FJNB01000022">
    <property type="protein sequence ID" value="CZR07554.1"/>
    <property type="molecule type" value="Genomic_DNA"/>
</dbReference>
<dbReference type="Proteomes" id="UP000076878">
    <property type="component" value="Unassembled WGS sequence"/>
</dbReference>
<dbReference type="InterPro" id="IPR009781">
    <property type="entry name" value="DUF1345"/>
</dbReference>
<reference evidence="2 4" key="1">
    <citation type="submission" date="2016-02" db="EMBL/GenBank/DDBJ databases">
        <authorList>
            <person name="Wen L."/>
            <person name="He K."/>
            <person name="Yang H."/>
        </authorList>
    </citation>
    <scope>NUCLEOTIDE SEQUENCE [LARGE SCALE GENOMIC DNA]</scope>
    <source>
        <strain evidence="2">Trichococcus_R210</strain>
    </source>
</reference>
<feature type="transmembrane region" description="Helical" evidence="1">
    <location>
        <begin position="121"/>
        <end position="142"/>
    </location>
</feature>
<accession>A0A143Z6S7</accession>
<evidence type="ECO:0000313" key="5">
    <source>
        <dbReference type="Proteomes" id="UP000199280"/>
    </source>
</evidence>
<feature type="transmembrane region" description="Helical" evidence="1">
    <location>
        <begin position="89"/>
        <end position="109"/>
    </location>
</feature>
<organism evidence="2 4">
    <name type="scientific">Trichococcus ilyis</name>
    <dbReference type="NCBI Taxonomy" id="640938"/>
    <lineage>
        <taxon>Bacteria</taxon>
        <taxon>Bacillati</taxon>
        <taxon>Bacillota</taxon>
        <taxon>Bacilli</taxon>
        <taxon>Lactobacillales</taxon>
        <taxon>Carnobacteriaceae</taxon>
        <taxon>Trichococcus</taxon>
    </lineage>
</organism>
<feature type="transmembrane region" description="Helical" evidence="1">
    <location>
        <begin position="50"/>
        <end position="68"/>
    </location>
</feature>
<dbReference type="Proteomes" id="UP000199280">
    <property type="component" value="Unassembled WGS sequence"/>
</dbReference>
<name>A0A143Z6S7_9LACT</name>
<dbReference type="STRING" id="640938.TR210_2456"/>
<dbReference type="EMBL" id="FNYT01000024">
    <property type="protein sequence ID" value="SEJ73881.1"/>
    <property type="molecule type" value="Genomic_DNA"/>
</dbReference>
<feature type="transmembrane region" description="Helical" evidence="1">
    <location>
        <begin position="192"/>
        <end position="216"/>
    </location>
</feature>
<sequence>MKKRIQLFADQTQTGKDMRKKRTRFLIAGSVGTGIGLAGGFLLRWELAPLIGWDSAAIILLYLLWKDFHPHDGTETERIAQEEDIKYSTIDFFVLLACLISIGAVALMLTTHVRSFETIGFGLFSIVLSWTTVHGLYMLRYAELYYRDVNGGIIFEGTEKPNFWDFAYLAFTIGMTYQVSDMTFTTPEFRKAALGHALLSFIFGTAIIATTINFVASLSI</sequence>
<evidence type="ECO:0000313" key="4">
    <source>
        <dbReference type="Proteomes" id="UP000076878"/>
    </source>
</evidence>
<dbReference type="RefSeq" id="WP_068624200.1">
    <property type="nucleotide sequence ID" value="NZ_FJNB01000022.1"/>
</dbReference>
<evidence type="ECO:0000313" key="3">
    <source>
        <dbReference type="EMBL" id="SEJ73881.1"/>
    </source>
</evidence>